<feature type="compositionally biased region" description="Basic and acidic residues" evidence="1">
    <location>
        <begin position="502"/>
        <end position="515"/>
    </location>
</feature>
<feature type="compositionally biased region" description="Polar residues" evidence="1">
    <location>
        <begin position="1"/>
        <end position="13"/>
    </location>
</feature>
<dbReference type="PANTHER" id="PTHR14778:SF2">
    <property type="entry name" value="KINETOCHORE-ASSOCIATED PROTEIN DSN1 HOMOLOG"/>
    <property type="match status" value="1"/>
</dbReference>
<proteinExistence type="predicted"/>
<dbReference type="GO" id="GO:0051301">
    <property type="term" value="P:cell division"/>
    <property type="evidence" value="ECO:0007669"/>
    <property type="project" value="InterPro"/>
</dbReference>
<dbReference type="InterPro" id="IPR013218">
    <property type="entry name" value="Dsn1/Mis13"/>
</dbReference>
<dbReference type="GO" id="GO:0007059">
    <property type="term" value="P:chromosome segregation"/>
    <property type="evidence" value="ECO:0007669"/>
    <property type="project" value="InterPro"/>
</dbReference>
<feature type="region of interest" description="Disordered" evidence="1">
    <location>
        <begin position="443"/>
        <end position="472"/>
    </location>
</feature>
<feature type="region of interest" description="Disordered" evidence="1">
    <location>
        <begin position="1"/>
        <end position="196"/>
    </location>
</feature>
<protein>
    <submittedName>
        <fullName evidence="2">Mis12-Mtw1 protein family-domain-containing protein</fullName>
    </submittedName>
</protein>
<feature type="region of interest" description="Disordered" evidence="1">
    <location>
        <begin position="283"/>
        <end position="303"/>
    </location>
</feature>
<reference evidence="2" key="1">
    <citation type="submission" date="2019-10" db="EMBL/GenBank/DDBJ databases">
        <authorList>
            <consortium name="DOE Joint Genome Institute"/>
            <person name="Kuo A."/>
            <person name="Miyauchi S."/>
            <person name="Kiss E."/>
            <person name="Drula E."/>
            <person name="Kohler A."/>
            <person name="Sanchez-Garcia M."/>
            <person name="Andreopoulos B."/>
            <person name="Barry K.W."/>
            <person name="Bonito G."/>
            <person name="Buee M."/>
            <person name="Carver A."/>
            <person name="Chen C."/>
            <person name="Cichocki N."/>
            <person name="Clum A."/>
            <person name="Culley D."/>
            <person name="Crous P.W."/>
            <person name="Fauchery L."/>
            <person name="Girlanda M."/>
            <person name="Hayes R."/>
            <person name="Keri Z."/>
            <person name="LaButti K."/>
            <person name="Lipzen A."/>
            <person name="Lombard V."/>
            <person name="Magnuson J."/>
            <person name="Maillard F."/>
            <person name="Morin E."/>
            <person name="Murat C."/>
            <person name="Nolan M."/>
            <person name="Ohm R."/>
            <person name="Pangilinan J."/>
            <person name="Pereira M."/>
            <person name="Perotto S."/>
            <person name="Peter M."/>
            <person name="Riley R."/>
            <person name="Sitrit Y."/>
            <person name="Stielow B."/>
            <person name="Szollosi G."/>
            <person name="Zifcakova L."/>
            <person name="Stursova M."/>
            <person name="Spatafora J.W."/>
            <person name="Tedersoo L."/>
            <person name="Vaario L.-M."/>
            <person name="Yamada A."/>
            <person name="Yan M."/>
            <person name="Wang P."/>
            <person name="Xu J."/>
            <person name="Bruns T."/>
            <person name="Baldrian P."/>
            <person name="Vilgalys R."/>
            <person name="Henrissat B."/>
            <person name="Grigoriev I.V."/>
            <person name="Hibbett D."/>
            <person name="Nagy L.G."/>
            <person name="Martin F.M."/>
        </authorList>
    </citation>
    <scope>NUCLEOTIDE SEQUENCE</scope>
    <source>
        <strain evidence="2">Prilba</strain>
    </source>
</reference>
<reference evidence="2" key="2">
    <citation type="journal article" date="2020" name="Nat. Commun.">
        <title>Large-scale genome sequencing of mycorrhizal fungi provides insights into the early evolution of symbiotic traits.</title>
        <authorList>
            <person name="Miyauchi S."/>
            <person name="Kiss E."/>
            <person name="Kuo A."/>
            <person name="Drula E."/>
            <person name="Kohler A."/>
            <person name="Sanchez-Garcia M."/>
            <person name="Morin E."/>
            <person name="Andreopoulos B."/>
            <person name="Barry K.W."/>
            <person name="Bonito G."/>
            <person name="Buee M."/>
            <person name="Carver A."/>
            <person name="Chen C."/>
            <person name="Cichocki N."/>
            <person name="Clum A."/>
            <person name="Culley D."/>
            <person name="Crous P.W."/>
            <person name="Fauchery L."/>
            <person name="Girlanda M."/>
            <person name="Hayes R.D."/>
            <person name="Keri Z."/>
            <person name="LaButti K."/>
            <person name="Lipzen A."/>
            <person name="Lombard V."/>
            <person name="Magnuson J."/>
            <person name="Maillard F."/>
            <person name="Murat C."/>
            <person name="Nolan M."/>
            <person name="Ohm R.A."/>
            <person name="Pangilinan J."/>
            <person name="Pereira M.F."/>
            <person name="Perotto S."/>
            <person name="Peter M."/>
            <person name="Pfister S."/>
            <person name="Riley R."/>
            <person name="Sitrit Y."/>
            <person name="Stielow J.B."/>
            <person name="Szollosi G."/>
            <person name="Zifcakova L."/>
            <person name="Stursova M."/>
            <person name="Spatafora J.W."/>
            <person name="Tedersoo L."/>
            <person name="Vaario L.M."/>
            <person name="Yamada A."/>
            <person name="Yan M."/>
            <person name="Wang P."/>
            <person name="Xu J."/>
            <person name="Bruns T."/>
            <person name="Baldrian P."/>
            <person name="Vilgalys R."/>
            <person name="Dunand C."/>
            <person name="Henrissat B."/>
            <person name="Grigoriev I.V."/>
            <person name="Hibbett D."/>
            <person name="Nagy L.G."/>
            <person name="Martin F.M."/>
        </authorList>
    </citation>
    <scope>NUCLEOTIDE SEQUENCE</scope>
    <source>
        <strain evidence="2">Prilba</strain>
    </source>
</reference>
<dbReference type="EMBL" id="WHVB01000002">
    <property type="protein sequence ID" value="KAF8486390.1"/>
    <property type="molecule type" value="Genomic_DNA"/>
</dbReference>
<dbReference type="Proteomes" id="UP000759537">
    <property type="component" value="Unassembled WGS sequence"/>
</dbReference>
<evidence type="ECO:0000313" key="3">
    <source>
        <dbReference type="Proteomes" id="UP000759537"/>
    </source>
</evidence>
<keyword evidence="3" id="KW-1185">Reference proteome</keyword>
<gene>
    <name evidence="2" type="ORF">DFH94DRAFT_183073</name>
</gene>
<organism evidence="2 3">
    <name type="scientific">Russula ochroleuca</name>
    <dbReference type="NCBI Taxonomy" id="152965"/>
    <lineage>
        <taxon>Eukaryota</taxon>
        <taxon>Fungi</taxon>
        <taxon>Dikarya</taxon>
        <taxon>Basidiomycota</taxon>
        <taxon>Agaricomycotina</taxon>
        <taxon>Agaricomycetes</taxon>
        <taxon>Russulales</taxon>
        <taxon>Russulaceae</taxon>
        <taxon>Russula</taxon>
    </lineage>
</organism>
<dbReference type="OrthoDB" id="3364649at2759"/>
<evidence type="ECO:0000313" key="2">
    <source>
        <dbReference type="EMBL" id="KAF8486390.1"/>
    </source>
</evidence>
<feature type="compositionally biased region" description="Polar residues" evidence="1">
    <location>
        <begin position="185"/>
        <end position="196"/>
    </location>
</feature>
<evidence type="ECO:0000256" key="1">
    <source>
        <dbReference type="SAM" id="MobiDB-lite"/>
    </source>
</evidence>
<dbReference type="AlphaFoldDB" id="A0A9P5TDF2"/>
<comment type="caution">
    <text evidence="2">The sequence shown here is derived from an EMBL/GenBank/DDBJ whole genome shotgun (WGS) entry which is preliminary data.</text>
</comment>
<dbReference type="PANTHER" id="PTHR14778">
    <property type="entry name" value="KINETOCHORE-ASSOCIATED PROTEIN DSN1 HOMOLOG"/>
    <property type="match status" value="1"/>
</dbReference>
<feature type="compositionally biased region" description="Basic and acidic residues" evidence="1">
    <location>
        <begin position="124"/>
        <end position="147"/>
    </location>
</feature>
<accession>A0A9P5TDF2</accession>
<dbReference type="GO" id="GO:0000444">
    <property type="term" value="C:MIS12/MIND type complex"/>
    <property type="evidence" value="ECO:0007669"/>
    <property type="project" value="InterPro"/>
</dbReference>
<name>A0A9P5TDF2_9AGAM</name>
<feature type="compositionally biased region" description="Low complexity" evidence="1">
    <location>
        <begin position="71"/>
        <end position="84"/>
    </location>
</feature>
<feature type="region of interest" description="Disordered" evidence="1">
    <location>
        <begin position="502"/>
        <end position="536"/>
    </location>
</feature>
<dbReference type="Pfam" id="PF08202">
    <property type="entry name" value="MIS13"/>
    <property type="match status" value="1"/>
</dbReference>
<sequence>MNITSTITTNSDHSMIPSEASSKRKASDDNTLNSNNAPKAKRTRKDNAASQKRKLLNGEEQRGGLVIIRGSKSQQPSSQPSSDSNNAVAGPSHPPNKKFRADLAKAPSSKGKHKSPDEDGAVEEDVRRMEMEADALRRSAHRSRDAIPEGDALLPLAPRETPQIEQNRAMRGEGSRTPRTPRRASMTSRGKRLSNSFDRAGIITQPHSSVDDTSFYKHIDPELPDPDRARQLTLLCAARAPLPALREGKDPPSEPSEKGKKLLQELKDNVLLLLAERKIDMNARSVDQPGSPANGSLDIRPNEQNVNNRARTTRFKDEIRIAKAEDDSWATVAQFYNTYQETVVRELEQRQNAKGKRRAAPEEDLRISELSKPFQEASDLALSVLAKDATGEHNPHSHRWSELLYKTDDFHALVNTAIQTASVAETDLNRRFAHLSHILHARTQHAARPPTTQPTPPLSTYLPQRRADPSESRDLFRALARVDAARPPAQIGLAASRAAREVLRAQDTPASERRITPVAPPTPRTPRRPGTPGRGR</sequence>